<evidence type="ECO:0000313" key="1">
    <source>
        <dbReference type="EMBL" id="TRY78912.1"/>
    </source>
</evidence>
<reference evidence="1 2" key="1">
    <citation type="journal article" date="2018" name="Nat. Ecol. Evol.">
        <title>Genomic signatures of mitonuclear coevolution across populations of Tigriopus californicus.</title>
        <authorList>
            <person name="Barreto F.S."/>
            <person name="Watson E.T."/>
            <person name="Lima T.G."/>
            <person name="Willett C.S."/>
            <person name="Edmands S."/>
            <person name="Li W."/>
            <person name="Burton R.S."/>
        </authorList>
    </citation>
    <scope>NUCLEOTIDE SEQUENCE [LARGE SCALE GENOMIC DNA]</scope>
    <source>
        <strain evidence="1 2">San Diego</strain>
    </source>
</reference>
<dbReference type="Proteomes" id="UP000318571">
    <property type="component" value="Chromosome 11"/>
</dbReference>
<feature type="non-terminal residue" evidence="1">
    <location>
        <position position="1"/>
    </location>
</feature>
<dbReference type="EMBL" id="VCGU01000003">
    <property type="protein sequence ID" value="TRY78912.1"/>
    <property type="molecule type" value="Genomic_DNA"/>
</dbReference>
<gene>
    <name evidence="1" type="ORF">TCAL_15364</name>
</gene>
<protein>
    <submittedName>
        <fullName evidence="1">Uncharacterized protein</fullName>
    </submittedName>
</protein>
<name>A0A553PMK8_TIGCA</name>
<dbReference type="InterPro" id="IPR043502">
    <property type="entry name" value="DNA/RNA_pol_sf"/>
</dbReference>
<accession>A0A553PMK8</accession>
<dbReference type="GO" id="GO:0071897">
    <property type="term" value="P:DNA biosynthetic process"/>
    <property type="evidence" value="ECO:0007669"/>
    <property type="project" value="UniProtKB-ARBA"/>
</dbReference>
<organism evidence="1 2">
    <name type="scientific">Tigriopus californicus</name>
    <name type="common">Marine copepod</name>
    <dbReference type="NCBI Taxonomy" id="6832"/>
    <lineage>
        <taxon>Eukaryota</taxon>
        <taxon>Metazoa</taxon>
        <taxon>Ecdysozoa</taxon>
        <taxon>Arthropoda</taxon>
        <taxon>Crustacea</taxon>
        <taxon>Multicrustacea</taxon>
        <taxon>Hexanauplia</taxon>
        <taxon>Copepoda</taxon>
        <taxon>Harpacticoida</taxon>
        <taxon>Harpacticidae</taxon>
        <taxon>Tigriopus</taxon>
    </lineage>
</organism>
<evidence type="ECO:0000313" key="2">
    <source>
        <dbReference type="Proteomes" id="UP000318571"/>
    </source>
</evidence>
<dbReference type="SUPFAM" id="SSF56672">
    <property type="entry name" value="DNA/RNA polymerases"/>
    <property type="match status" value="1"/>
</dbReference>
<keyword evidence="2" id="KW-1185">Reference proteome</keyword>
<comment type="caution">
    <text evidence="1">The sequence shown here is derived from an EMBL/GenBank/DDBJ whole genome shotgun (WGS) entry which is preliminary data.</text>
</comment>
<proteinExistence type="predicted"/>
<sequence length="79" mass="9164">DHYDHVRSILRRCQETRITLNPRETKLADKLAKFTSRTHFPWPVKLNAIQMFPAPGNITDLRSFVGLAEEMTGFSKEFS</sequence>
<dbReference type="AlphaFoldDB" id="A0A553PMK8"/>